<accession>A0A8D7ACJ9</accession>
<dbReference type="AlphaFoldDB" id="A0A8D7ACJ9"/>
<evidence type="ECO:0000313" key="1">
    <source>
        <dbReference type="EMBL" id="CAG1845521.1"/>
    </source>
</evidence>
<sequence>YPCGVLSQDGPPTLTSMVFGSGGGFFPTLTASTPSWSAAVMASRSASSGNGNLRTNLPIRRSMRWYLASLLLARRRRPLMTRVLSSSTWTFILPDLAPGMSISNTSAPGTSLTSAGVEAMALRSRTLARAGALATFSTSSEKSIRMG</sequence>
<feature type="non-terminal residue" evidence="1">
    <location>
        <position position="1"/>
    </location>
</feature>
<organism evidence="1">
    <name type="scientific">Musa acuminata subsp. malaccensis</name>
    <name type="common">Wild banana</name>
    <name type="synonym">Musa malaccensis</name>
    <dbReference type="NCBI Taxonomy" id="214687"/>
    <lineage>
        <taxon>Eukaryota</taxon>
        <taxon>Viridiplantae</taxon>
        <taxon>Streptophyta</taxon>
        <taxon>Embryophyta</taxon>
        <taxon>Tracheophyta</taxon>
        <taxon>Spermatophyta</taxon>
        <taxon>Magnoliopsida</taxon>
        <taxon>Liliopsida</taxon>
        <taxon>Zingiberales</taxon>
        <taxon>Musaceae</taxon>
        <taxon>Musa</taxon>
    </lineage>
</organism>
<dbReference type="EMBL" id="HG996471">
    <property type="protein sequence ID" value="CAG1845521.1"/>
    <property type="molecule type" value="Genomic_DNA"/>
</dbReference>
<reference evidence="1" key="1">
    <citation type="submission" date="2021-03" db="EMBL/GenBank/DDBJ databases">
        <authorList>
            <consortium name="Genoscope - CEA"/>
            <person name="William W."/>
        </authorList>
    </citation>
    <scope>NUCLEOTIDE SEQUENCE</scope>
    <source>
        <strain evidence="1">Doubled-haploid Pahang</strain>
    </source>
</reference>
<name>A0A8D7ACJ9_MUSAM</name>
<gene>
    <name evidence="1" type="ORF">GSMUA_153160.1</name>
</gene>
<proteinExistence type="predicted"/>
<protein>
    <submittedName>
        <fullName evidence="1">(wild Malaysian banana) hypothetical protein</fullName>
    </submittedName>
</protein>